<dbReference type="Gene3D" id="3.40.50.720">
    <property type="entry name" value="NAD(P)-binding Rossmann-like Domain"/>
    <property type="match status" value="1"/>
</dbReference>
<dbReference type="PANTHER" id="PTHR10491:SF4">
    <property type="entry name" value="METHIONINE ADENOSYLTRANSFERASE 2 SUBUNIT BETA"/>
    <property type="match status" value="1"/>
</dbReference>
<dbReference type="CDD" id="cd05254">
    <property type="entry name" value="dTDP_HR_like_SDR_e"/>
    <property type="match status" value="1"/>
</dbReference>
<keyword evidence="2" id="KW-0560">Oxidoreductase</keyword>
<dbReference type="EMBL" id="BSQG01000001">
    <property type="protein sequence ID" value="GLU45863.1"/>
    <property type="molecule type" value="Genomic_DNA"/>
</dbReference>
<evidence type="ECO:0000313" key="5">
    <source>
        <dbReference type="Proteomes" id="UP001165092"/>
    </source>
</evidence>
<keyword evidence="2" id="KW-0521">NADP</keyword>
<dbReference type="InterPro" id="IPR029903">
    <property type="entry name" value="RmlD-like-bd"/>
</dbReference>
<comment type="caution">
    <text evidence="4">The sequence shown here is derived from an EMBL/GenBank/DDBJ whole genome shotgun (WGS) entry which is preliminary data.</text>
</comment>
<dbReference type="Proteomes" id="UP001165092">
    <property type="component" value="Unassembled WGS sequence"/>
</dbReference>
<comment type="pathway">
    <text evidence="2">Carbohydrate biosynthesis; dTDP-L-rhamnose biosynthesis.</text>
</comment>
<protein>
    <recommendedName>
        <fullName evidence="2">dTDP-4-dehydrorhamnose reductase</fullName>
        <ecNumber evidence="2">1.1.1.133</ecNumber>
    </recommendedName>
</protein>
<dbReference type="AlphaFoldDB" id="A0A9W6P2J7"/>
<dbReference type="RefSeq" id="WP_285756739.1">
    <property type="nucleotide sequence ID" value="NZ_BSQG01000001.1"/>
</dbReference>
<dbReference type="Pfam" id="PF04321">
    <property type="entry name" value="RmlD_sub_bind"/>
    <property type="match status" value="1"/>
</dbReference>
<proteinExistence type="inferred from homology"/>
<keyword evidence="5" id="KW-1185">Reference proteome</keyword>
<evidence type="ECO:0000259" key="3">
    <source>
        <dbReference type="Pfam" id="PF04321"/>
    </source>
</evidence>
<feature type="domain" description="RmlD-like substrate binding" evidence="3">
    <location>
        <begin position="4"/>
        <end position="288"/>
    </location>
</feature>
<name>A0A9W6P2J7_9ACTN</name>
<dbReference type="EC" id="1.1.1.133" evidence="2"/>
<evidence type="ECO:0000256" key="1">
    <source>
        <dbReference type="ARBA" id="ARBA00010944"/>
    </source>
</evidence>
<sequence length="301" mass="32910">MARRILVTGAGGMLGSELMAALSAADEVRGWSYSRDRPRCRRVEAGSGEDVEAFFAQEPLDVCVHCVANADVQQCEDDPEMAHRVNTVTTGNVAQQCARRGVKLVYISTEYVFDGRATDGYAENDPPNPLQVYGETKRRGETEASRVPDHLIVRLPVLYGKRVSGRGPTWTESLLHTLRQGEAVELDDRFERQPTWTGDVAAIVGRLIAEDRGGIVHLASREKVTKYAWARKIAETAGLPAALVLPSYALRPASGAPRPPRPCLKTTRLEQMGIDPPAGVSQRLPSYLSAIGEARAPRTDH</sequence>
<dbReference type="InterPro" id="IPR036291">
    <property type="entry name" value="NAD(P)-bd_dom_sf"/>
</dbReference>
<evidence type="ECO:0000256" key="2">
    <source>
        <dbReference type="RuleBase" id="RU364082"/>
    </source>
</evidence>
<dbReference type="SUPFAM" id="SSF51735">
    <property type="entry name" value="NAD(P)-binding Rossmann-fold domains"/>
    <property type="match status" value="1"/>
</dbReference>
<dbReference type="InterPro" id="IPR005913">
    <property type="entry name" value="dTDP_dehydrorham_reduct"/>
</dbReference>
<evidence type="ECO:0000313" key="4">
    <source>
        <dbReference type="EMBL" id="GLU45863.1"/>
    </source>
</evidence>
<comment type="function">
    <text evidence="2">Catalyzes the reduction of dTDP-6-deoxy-L-lyxo-4-hexulose to yield dTDP-L-rhamnose.</text>
</comment>
<gene>
    <name evidence="4" type="primary">rmlD</name>
    <name evidence="4" type="ORF">Nans01_02140</name>
</gene>
<reference evidence="4" key="1">
    <citation type="submission" date="2023-02" db="EMBL/GenBank/DDBJ databases">
        <title>Nocardiopsis ansamitocini NBRC 112285.</title>
        <authorList>
            <person name="Ichikawa N."/>
            <person name="Sato H."/>
            <person name="Tonouchi N."/>
        </authorList>
    </citation>
    <scope>NUCLEOTIDE SEQUENCE</scope>
    <source>
        <strain evidence="4">NBRC 112285</strain>
    </source>
</reference>
<dbReference type="PANTHER" id="PTHR10491">
    <property type="entry name" value="DTDP-4-DEHYDRORHAMNOSE REDUCTASE"/>
    <property type="match status" value="1"/>
</dbReference>
<dbReference type="GO" id="GO:0008831">
    <property type="term" value="F:dTDP-4-dehydrorhamnose reductase activity"/>
    <property type="evidence" value="ECO:0007669"/>
    <property type="project" value="UniProtKB-EC"/>
</dbReference>
<accession>A0A9W6P2J7</accession>
<organism evidence="4 5">
    <name type="scientific">Nocardiopsis ansamitocini</name>
    <dbReference type="NCBI Taxonomy" id="1670832"/>
    <lineage>
        <taxon>Bacteria</taxon>
        <taxon>Bacillati</taxon>
        <taxon>Actinomycetota</taxon>
        <taxon>Actinomycetes</taxon>
        <taxon>Streptosporangiales</taxon>
        <taxon>Nocardiopsidaceae</taxon>
        <taxon>Nocardiopsis</taxon>
    </lineage>
</organism>
<comment type="similarity">
    <text evidence="1 2">Belongs to the dTDP-4-dehydrorhamnose reductase family.</text>
</comment>